<proteinExistence type="predicted"/>
<accession>A0A6G1DKK8</accession>
<reference evidence="2 3" key="1">
    <citation type="submission" date="2019-11" db="EMBL/GenBank/DDBJ databases">
        <title>Whole genome sequence of Oryza granulata.</title>
        <authorList>
            <person name="Li W."/>
        </authorList>
    </citation>
    <scope>NUCLEOTIDE SEQUENCE [LARGE SCALE GENOMIC DNA]</scope>
    <source>
        <strain evidence="3">cv. Menghai</strain>
        <tissue evidence="2">Leaf</tissue>
    </source>
</reference>
<comment type="caution">
    <text evidence="2">The sequence shown here is derived from an EMBL/GenBank/DDBJ whole genome shotgun (WGS) entry which is preliminary data.</text>
</comment>
<dbReference type="Proteomes" id="UP000479710">
    <property type="component" value="Unassembled WGS sequence"/>
</dbReference>
<sequence>MPDRATVQPSPALRRTLPRRHPPTRRRLQPPKVTSPKAIPCPARPVPSPHAIVILVGSH</sequence>
<organism evidence="2 3">
    <name type="scientific">Oryza meyeriana var. granulata</name>
    <dbReference type="NCBI Taxonomy" id="110450"/>
    <lineage>
        <taxon>Eukaryota</taxon>
        <taxon>Viridiplantae</taxon>
        <taxon>Streptophyta</taxon>
        <taxon>Embryophyta</taxon>
        <taxon>Tracheophyta</taxon>
        <taxon>Spermatophyta</taxon>
        <taxon>Magnoliopsida</taxon>
        <taxon>Liliopsida</taxon>
        <taxon>Poales</taxon>
        <taxon>Poaceae</taxon>
        <taxon>BOP clade</taxon>
        <taxon>Oryzoideae</taxon>
        <taxon>Oryzeae</taxon>
        <taxon>Oryzinae</taxon>
        <taxon>Oryza</taxon>
        <taxon>Oryza meyeriana</taxon>
    </lineage>
</organism>
<evidence type="ECO:0000313" key="3">
    <source>
        <dbReference type="Proteomes" id="UP000479710"/>
    </source>
</evidence>
<dbReference type="EMBL" id="SPHZ02000006">
    <property type="protein sequence ID" value="KAF0912654.1"/>
    <property type="molecule type" value="Genomic_DNA"/>
</dbReference>
<protein>
    <submittedName>
        <fullName evidence="2">Uncharacterized protein</fullName>
    </submittedName>
</protein>
<evidence type="ECO:0000256" key="1">
    <source>
        <dbReference type="SAM" id="MobiDB-lite"/>
    </source>
</evidence>
<gene>
    <name evidence="2" type="ORF">E2562_018915</name>
</gene>
<feature type="compositionally biased region" description="Basic residues" evidence="1">
    <location>
        <begin position="16"/>
        <end position="29"/>
    </location>
</feature>
<feature type="region of interest" description="Disordered" evidence="1">
    <location>
        <begin position="1"/>
        <end position="46"/>
    </location>
</feature>
<dbReference type="AlphaFoldDB" id="A0A6G1DKK8"/>
<evidence type="ECO:0000313" key="2">
    <source>
        <dbReference type="EMBL" id="KAF0912654.1"/>
    </source>
</evidence>
<keyword evidence="3" id="KW-1185">Reference proteome</keyword>
<name>A0A6G1DKK8_9ORYZ</name>